<dbReference type="EMBL" id="JRKL02000009">
    <property type="protein sequence ID" value="KAF3976633.1"/>
    <property type="molecule type" value="Genomic_DNA"/>
</dbReference>
<feature type="compositionally biased region" description="Basic residues" evidence="1">
    <location>
        <begin position="134"/>
        <end position="144"/>
    </location>
</feature>
<accession>A0A8J4VXW3</accession>
<evidence type="ECO:0000313" key="2">
    <source>
        <dbReference type="EMBL" id="KAF3976633.1"/>
    </source>
</evidence>
<dbReference type="PANTHER" id="PTHR34466:SF1">
    <property type="entry name" value="OS06G0609800 PROTEIN"/>
    <property type="match status" value="1"/>
</dbReference>
<dbReference type="OrthoDB" id="1911931at2759"/>
<feature type="region of interest" description="Disordered" evidence="1">
    <location>
        <begin position="1"/>
        <end position="87"/>
    </location>
</feature>
<evidence type="ECO:0000313" key="3">
    <source>
        <dbReference type="Proteomes" id="UP000737018"/>
    </source>
</evidence>
<feature type="compositionally biased region" description="Polar residues" evidence="1">
    <location>
        <begin position="194"/>
        <end position="222"/>
    </location>
</feature>
<feature type="compositionally biased region" description="Low complexity" evidence="1">
    <location>
        <begin position="12"/>
        <end position="41"/>
    </location>
</feature>
<evidence type="ECO:0000256" key="1">
    <source>
        <dbReference type="SAM" id="MobiDB-lite"/>
    </source>
</evidence>
<name>A0A8J4VXW3_9ROSI</name>
<dbReference type="PANTHER" id="PTHR34466">
    <property type="entry name" value="OS11G0129800 PROTEIN"/>
    <property type="match status" value="1"/>
</dbReference>
<sequence>MATSAFKSTTKRTSIGAATSSSTDDSAAASSNRSSSSASAAAHHRRSRSLSRFSRPSYSGRDAFDDGDVVAPAPRGKFVNTTRGSGFPEISLDDLAIEFFDSSGDRGRSSVKRISDGVTGDLKSSSSSSAASQRRGRSVSRHSARAASGGDGRGSVCNNSGGGRVVSESNPRRRRSVSVVRYQISDSESDLDHSQNSSNCANPKSVGSGNKQTRPAVSNQRQVLRRSFSQKDLKSHDGYSSQSSVLTDDEGRDGHSSRSGIEKTIQAVFAQKKAEHPSEDDVNGGLYAVMRNELRNAVEEIKMELEQAKVKTKTSDSASGDCMQSNNSDVLQAVSSIRRNYSTKLGQSEKRKQDLLAKLVLEEQRGRELSKIVKEMLPDTKKKELLPDPKKNAVEKPARARRRSNDRSRMSKRLTEEAEKYIEDFISNVEDTTDISSLDGERSDTSSSIGVIVKPETLYSPAVSNSLPVEMDGIVLPWLQWETSTEGTPQSCKSKAEPPTTPNTLRNAAQGVYTTQDQSNRSTSSRGSWSPGVIVNLSTNIEEDTGRKFGEPGNYHSQSCSGELRGGLWLDMDDYLKPQSTEEFIIERWKQKERISSGSLLLCNHMFF</sequence>
<feature type="region of interest" description="Disordered" evidence="1">
    <location>
        <begin position="101"/>
        <end position="260"/>
    </location>
</feature>
<keyword evidence="3" id="KW-1185">Reference proteome</keyword>
<feature type="region of interest" description="Disordered" evidence="1">
    <location>
        <begin position="485"/>
        <end position="529"/>
    </location>
</feature>
<feature type="region of interest" description="Disordered" evidence="1">
    <location>
        <begin position="380"/>
        <end position="413"/>
    </location>
</feature>
<proteinExistence type="predicted"/>
<reference evidence="2" key="1">
    <citation type="submission" date="2020-03" db="EMBL/GenBank/DDBJ databases">
        <title>Castanea mollissima Vanexum genome sequencing.</title>
        <authorList>
            <person name="Staton M."/>
        </authorList>
    </citation>
    <scope>NUCLEOTIDE SEQUENCE</scope>
    <source>
        <tissue evidence="2">Leaf</tissue>
    </source>
</reference>
<dbReference type="AlphaFoldDB" id="A0A8J4VXW3"/>
<dbReference type="Proteomes" id="UP000737018">
    <property type="component" value="Unassembled WGS sequence"/>
</dbReference>
<feature type="compositionally biased region" description="Low complexity" evidence="1">
    <location>
        <begin position="50"/>
        <end position="59"/>
    </location>
</feature>
<protein>
    <submittedName>
        <fullName evidence="2">Uncharacterized protein</fullName>
    </submittedName>
</protein>
<gene>
    <name evidence="2" type="ORF">CMV_000175</name>
</gene>
<feature type="compositionally biased region" description="Low complexity" evidence="1">
    <location>
        <begin position="124"/>
        <end position="133"/>
    </location>
</feature>
<comment type="caution">
    <text evidence="2">The sequence shown here is derived from an EMBL/GenBank/DDBJ whole genome shotgun (WGS) entry which is preliminary data.</text>
</comment>
<feature type="compositionally biased region" description="Low complexity" evidence="1">
    <location>
        <begin position="519"/>
        <end position="529"/>
    </location>
</feature>
<feature type="compositionally biased region" description="Polar residues" evidence="1">
    <location>
        <begin position="502"/>
        <end position="518"/>
    </location>
</feature>
<organism evidence="2 3">
    <name type="scientific">Castanea mollissima</name>
    <name type="common">Chinese chestnut</name>
    <dbReference type="NCBI Taxonomy" id="60419"/>
    <lineage>
        <taxon>Eukaryota</taxon>
        <taxon>Viridiplantae</taxon>
        <taxon>Streptophyta</taxon>
        <taxon>Embryophyta</taxon>
        <taxon>Tracheophyta</taxon>
        <taxon>Spermatophyta</taxon>
        <taxon>Magnoliopsida</taxon>
        <taxon>eudicotyledons</taxon>
        <taxon>Gunneridae</taxon>
        <taxon>Pentapetalae</taxon>
        <taxon>rosids</taxon>
        <taxon>fabids</taxon>
        <taxon>Fagales</taxon>
        <taxon>Fagaceae</taxon>
        <taxon>Castanea</taxon>
    </lineage>
</organism>